<dbReference type="AlphaFoldDB" id="A0A9K3E490"/>
<accession>A0A9K3E490</accession>
<reference evidence="1" key="2">
    <citation type="submission" date="2020-06" db="EMBL/GenBank/DDBJ databases">
        <title>Helianthus annuus Genome sequencing and assembly Release 2.</title>
        <authorList>
            <person name="Gouzy J."/>
            <person name="Langlade N."/>
            <person name="Munos S."/>
        </authorList>
    </citation>
    <scope>NUCLEOTIDE SEQUENCE</scope>
    <source>
        <tissue evidence="1">Leaves</tissue>
    </source>
</reference>
<name>A0A9K3E490_HELAN</name>
<evidence type="ECO:0000313" key="1">
    <source>
        <dbReference type="EMBL" id="KAF5766082.1"/>
    </source>
</evidence>
<gene>
    <name evidence="1" type="ORF">HanXRQr2_Chr15g0711171</name>
</gene>
<sequence length="72" mass="8523">MCIKFLKWFFFSRRNGYTNWVGSYELVVETYLLSSLFVLAGKVIMRMTNICFIPYIKARQKVHLNVPLLNLS</sequence>
<evidence type="ECO:0000313" key="2">
    <source>
        <dbReference type="Proteomes" id="UP000215914"/>
    </source>
</evidence>
<reference evidence="1" key="1">
    <citation type="journal article" date="2017" name="Nature">
        <title>The sunflower genome provides insights into oil metabolism, flowering and Asterid evolution.</title>
        <authorList>
            <person name="Badouin H."/>
            <person name="Gouzy J."/>
            <person name="Grassa C.J."/>
            <person name="Murat F."/>
            <person name="Staton S.E."/>
            <person name="Cottret L."/>
            <person name="Lelandais-Briere C."/>
            <person name="Owens G.L."/>
            <person name="Carrere S."/>
            <person name="Mayjonade B."/>
            <person name="Legrand L."/>
            <person name="Gill N."/>
            <person name="Kane N.C."/>
            <person name="Bowers J.E."/>
            <person name="Hubner S."/>
            <person name="Bellec A."/>
            <person name="Berard A."/>
            <person name="Berges H."/>
            <person name="Blanchet N."/>
            <person name="Boniface M.C."/>
            <person name="Brunel D."/>
            <person name="Catrice O."/>
            <person name="Chaidir N."/>
            <person name="Claudel C."/>
            <person name="Donnadieu C."/>
            <person name="Faraut T."/>
            <person name="Fievet G."/>
            <person name="Helmstetter N."/>
            <person name="King M."/>
            <person name="Knapp S.J."/>
            <person name="Lai Z."/>
            <person name="Le Paslier M.C."/>
            <person name="Lippi Y."/>
            <person name="Lorenzon L."/>
            <person name="Mandel J.R."/>
            <person name="Marage G."/>
            <person name="Marchand G."/>
            <person name="Marquand E."/>
            <person name="Bret-Mestries E."/>
            <person name="Morien E."/>
            <person name="Nambeesan S."/>
            <person name="Nguyen T."/>
            <person name="Pegot-Espagnet P."/>
            <person name="Pouilly N."/>
            <person name="Raftis F."/>
            <person name="Sallet E."/>
            <person name="Schiex T."/>
            <person name="Thomas J."/>
            <person name="Vandecasteele C."/>
            <person name="Vares D."/>
            <person name="Vear F."/>
            <person name="Vautrin S."/>
            <person name="Crespi M."/>
            <person name="Mangin B."/>
            <person name="Burke J.M."/>
            <person name="Salse J."/>
            <person name="Munos S."/>
            <person name="Vincourt P."/>
            <person name="Rieseberg L.H."/>
            <person name="Langlade N.B."/>
        </authorList>
    </citation>
    <scope>NUCLEOTIDE SEQUENCE</scope>
    <source>
        <tissue evidence="1">Leaves</tissue>
    </source>
</reference>
<dbReference type="Proteomes" id="UP000215914">
    <property type="component" value="Unassembled WGS sequence"/>
</dbReference>
<proteinExistence type="predicted"/>
<keyword evidence="2" id="KW-1185">Reference proteome</keyword>
<dbReference type="Gramene" id="mRNA:HanXRQr2_Chr15g0711171">
    <property type="protein sequence ID" value="CDS:HanXRQr2_Chr15g0711171.1"/>
    <property type="gene ID" value="HanXRQr2_Chr15g0711171"/>
</dbReference>
<dbReference type="EMBL" id="MNCJ02000330">
    <property type="protein sequence ID" value="KAF5766082.1"/>
    <property type="molecule type" value="Genomic_DNA"/>
</dbReference>
<protein>
    <submittedName>
        <fullName evidence="1">Uncharacterized protein</fullName>
    </submittedName>
</protein>
<organism evidence="1 2">
    <name type="scientific">Helianthus annuus</name>
    <name type="common">Common sunflower</name>
    <dbReference type="NCBI Taxonomy" id="4232"/>
    <lineage>
        <taxon>Eukaryota</taxon>
        <taxon>Viridiplantae</taxon>
        <taxon>Streptophyta</taxon>
        <taxon>Embryophyta</taxon>
        <taxon>Tracheophyta</taxon>
        <taxon>Spermatophyta</taxon>
        <taxon>Magnoliopsida</taxon>
        <taxon>eudicotyledons</taxon>
        <taxon>Gunneridae</taxon>
        <taxon>Pentapetalae</taxon>
        <taxon>asterids</taxon>
        <taxon>campanulids</taxon>
        <taxon>Asterales</taxon>
        <taxon>Asteraceae</taxon>
        <taxon>Asteroideae</taxon>
        <taxon>Heliantheae alliance</taxon>
        <taxon>Heliantheae</taxon>
        <taxon>Helianthus</taxon>
    </lineage>
</organism>
<comment type="caution">
    <text evidence="1">The sequence shown here is derived from an EMBL/GenBank/DDBJ whole genome shotgun (WGS) entry which is preliminary data.</text>
</comment>